<dbReference type="SMART" id="SM00631">
    <property type="entry name" value="Zn_pept"/>
    <property type="match status" value="1"/>
</dbReference>
<evidence type="ECO:0000256" key="5">
    <source>
        <dbReference type="ARBA" id="ARBA00022801"/>
    </source>
</evidence>
<evidence type="ECO:0000256" key="9">
    <source>
        <dbReference type="SAM" id="MobiDB-lite"/>
    </source>
</evidence>
<evidence type="ECO:0000256" key="3">
    <source>
        <dbReference type="ARBA" id="ARBA00022670"/>
    </source>
</evidence>
<feature type="region of interest" description="Disordered" evidence="9">
    <location>
        <begin position="259"/>
        <end position="278"/>
    </location>
</feature>
<keyword evidence="10" id="KW-0732">Signal</keyword>
<dbReference type="Gene3D" id="3.40.630.10">
    <property type="entry name" value="Zn peptidases"/>
    <property type="match status" value="1"/>
</dbReference>
<feature type="signal peptide" evidence="10">
    <location>
        <begin position="1"/>
        <end position="19"/>
    </location>
</feature>
<accession>A0ABR2VSP4</accession>
<keyword evidence="13" id="KW-1185">Reference proteome</keyword>
<keyword evidence="6" id="KW-0862">Zinc</keyword>
<evidence type="ECO:0000256" key="7">
    <source>
        <dbReference type="ARBA" id="ARBA00023049"/>
    </source>
</evidence>
<evidence type="ECO:0000313" key="12">
    <source>
        <dbReference type="EMBL" id="KAK9700476.1"/>
    </source>
</evidence>
<feature type="active site" description="Proton donor/acceptor" evidence="8">
    <location>
        <position position="377"/>
    </location>
</feature>
<dbReference type="PANTHER" id="PTHR11705:SF143">
    <property type="entry name" value="SLL0236 PROTEIN"/>
    <property type="match status" value="1"/>
</dbReference>
<protein>
    <recommendedName>
        <fullName evidence="11">Peptidase M14 domain-containing protein</fullName>
    </recommendedName>
</protein>
<keyword evidence="3" id="KW-0645">Protease</keyword>
<dbReference type="Proteomes" id="UP001479436">
    <property type="component" value="Unassembled WGS sequence"/>
</dbReference>
<name>A0ABR2VSP4_9FUNG</name>
<proteinExistence type="inferred from homology"/>
<comment type="caution">
    <text evidence="12">The sequence shown here is derived from an EMBL/GenBank/DDBJ whole genome shotgun (WGS) entry which is preliminary data.</text>
</comment>
<dbReference type="InterPro" id="IPR000834">
    <property type="entry name" value="Peptidase_M14"/>
</dbReference>
<keyword evidence="4" id="KW-0479">Metal-binding</keyword>
<dbReference type="SUPFAM" id="SSF53187">
    <property type="entry name" value="Zn-dependent exopeptidases"/>
    <property type="match status" value="1"/>
</dbReference>
<dbReference type="SUPFAM" id="SSF54897">
    <property type="entry name" value="Protease propeptides/inhibitors"/>
    <property type="match status" value="1"/>
</dbReference>
<dbReference type="Pfam" id="PF00246">
    <property type="entry name" value="Peptidase_M14"/>
    <property type="match status" value="1"/>
</dbReference>
<feature type="domain" description="Peptidase M14" evidence="11">
    <location>
        <begin position="117"/>
        <end position="412"/>
    </location>
</feature>
<evidence type="ECO:0000256" key="6">
    <source>
        <dbReference type="ARBA" id="ARBA00022833"/>
    </source>
</evidence>
<reference evidence="12 13" key="1">
    <citation type="submission" date="2023-04" db="EMBL/GenBank/DDBJ databases">
        <title>Genome of Basidiobolus ranarum AG-B5.</title>
        <authorList>
            <person name="Stajich J.E."/>
            <person name="Carter-House D."/>
            <person name="Gryganskyi A."/>
        </authorList>
    </citation>
    <scope>NUCLEOTIDE SEQUENCE [LARGE SCALE GENOMIC DNA]</scope>
    <source>
        <strain evidence="12 13">AG-B5</strain>
    </source>
</reference>
<dbReference type="InterPro" id="IPR057246">
    <property type="entry name" value="CARBOXYPEPT_ZN_1"/>
</dbReference>
<sequence>MRNTLSFTLLFLVSSGVFGSPITDLIEKVIRYDDNKLLELTNTPELMSFLNTNELDVWRTTREILHINANSLDMIKLAPFGYRVLVDNLQNVIDKERPTPQSTNSKPNVDDSNWFNEYHPFEDIVDWLKRLQQNYPKLVEFTPSIGQTTSGKDIPAIRITGSNGGKKKKFWLQGVQHAREWIAGSTMQYVAHILASQYASNSLIKNMMDTTEFIIVPIANPDGYSYTWTTDRLWRKNLRDNQDGSFGVDLNRNWSDHWNRGGSSSNSSSNQYMGPNPASEPEFKSLMKYFKDAGPFHGAIDFHSYGELIMYPYAWSQTAPTTAQKYLNLAKSMKPNEEYTASQSSELYVASGSSVDWWDSPQIKQAQGVGCASLVIELESQSPTPGFILPPDRIVPVGKQMIYSVMKFVEGVSNEPF</sequence>
<dbReference type="PANTHER" id="PTHR11705">
    <property type="entry name" value="PROTEASE FAMILY M14 CARBOXYPEPTIDASE A,B"/>
    <property type="match status" value="1"/>
</dbReference>
<evidence type="ECO:0000256" key="10">
    <source>
        <dbReference type="SAM" id="SignalP"/>
    </source>
</evidence>
<comment type="similarity">
    <text evidence="2 8">Belongs to the peptidase M14 family.</text>
</comment>
<dbReference type="PROSITE" id="PS00132">
    <property type="entry name" value="CARBOXYPEPT_ZN_1"/>
    <property type="match status" value="1"/>
</dbReference>
<comment type="cofactor">
    <cofactor evidence="1">
        <name>Zn(2+)</name>
        <dbReference type="ChEBI" id="CHEBI:29105"/>
    </cofactor>
</comment>
<evidence type="ECO:0000259" key="11">
    <source>
        <dbReference type="PROSITE" id="PS52035"/>
    </source>
</evidence>
<keyword evidence="7" id="KW-0482">Metalloprotease</keyword>
<feature type="chain" id="PRO_5047326728" description="Peptidase M14 domain-containing protein" evidence="10">
    <location>
        <begin position="20"/>
        <end position="417"/>
    </location>
</feature>
<evidence type="ECO:0000313" key="13">
    <source>
        <dbReference type="Proteomes" id="UP001479436"/>
    </source>
</evidence>
<evidence type="ECO:0000256" key="4">
    <source>
        <dbReference type="ARBA" id="ARBA00022723"/>
    </source>
</evidence>
<organism evidence="12 13">
    <name type="scientific">Basidiobolus ranarum</name>
    <dbReference type="NCBI Taxonomy" id="34480"/>
    <lineage>
        <taxon>Eukaryota</taxon>
        <taxon>Fungi</taxon>
        <taxon>Fungi incertae sedis</taxon>
        <taxon>Zoopagomycota</taxon>
        <taxon>Entomophthoromycotina</taxon>
        <taxon>Basidiobolomycetes</taxon>
        <taxon>Basidiobolales</taxon>
        <taxon>Basidiobolaceae</taxon>
        <taxon>Basidiobolus</taxon>
    </lineage>
</organism>
<evidence type="ECO:0000256" key="1">
    <source>
        <dbReference type="ARBA" id="ARBA00001947"/>
    </source>
</evidence>
<evidence type="ECO:0000256" key="8">
    <source>
        <dbReference type="PROSITE-ProRule" id="PRU01379"/>
    </source>
</evidence>
<dbReference type="EMBL" id="JASJQH010007900">
    <property type="protein sequence ID" value="KAK9700476.1"/>
    <property type="molecule type" value="Genomic_DNA"/>
</dbReference>
<dbReference type="PROSITE" id="PS52035">
    <property type="entry name" value="PEPTIDASE_M14"/>
    <property type="match status" value="1"/>
</dbReference>
<dbReference type="PRINTS" id="PR00765">
    <property type="entry name" value="CRBOXYPTASEA"/>
</dbReference>
<evidence type="ECO:0000256" key="2">
    <source>
        <dbReference type="ARBA" id="ARBA00005988"/>
    </source>
</evidence>
<keyword evidence="5" id="KW-0378">Hydrolase</keyword>
<gene>
    <name evidence="12" type="ORF">K7432_012170</name>
</gene>